<dbReference type="Proteomes" id="UP001321749">
    <property type="component" value="Unassembled WGS sequence"/>
</dbReference>
<dbReference type="InterPro" id="IPR002410">
    <property type="entry name" value="Peptidase_S33"/>
</dbReference>
<name>A0AAV9HHA9_9PEZI</name>
<organism evidence="4 5">
    <name type="scientific">Cladorrhinum samala</name>
    <dbReference type="NCBI Taxonomy" id="585594"/>
    <lineage>
        <taxon>Eukaryota</taxon>
        <taxon>Fungi</taxon>
        <taxon>Dikarya</taxon>
        <taxon>Ascomycota</taxon>
        <taxon>Pezizomycotina</taxon>
        <taxon>Sordariomycetes</taxon>
        <taxon>Sordariomycetidae</taxon>
        <taxon>Sordariales</taxon>
        <taxon>Podosporaceae</taxon>
        <taxon>Cladorrhinum</taxon>
    </lineage>
</organism>
<evidence type="ECO:0000313" key="4">
    <source>
        <dbReference type="EMBL" id="KAK4459200.1"/>
    </source>
</evidence>
<dbReference type="AlphaFoldDB" id="A0AAV9HHA9"/>
<gene>
    <name evidence="4" type="ORF">QBC42DRAFT_307991</name>
</gene>
<keyword evidence="5" id="KW-1185">Reference proteome</keyword>
<keyword evidence="2 4" id="KW-0378">Hydrolase</keyword>
<comment type="caution">
    <text evidence="4">The sequence shown here is derived from an EMBL/GenBank/DDBJ whole genome shotgun (WGS) entry which is preliminary data.</text>
</comment>
<dbReference type="GO" id="GO:0006508">
    <property type="term" value="P:proteolysis"/>
    <property type="evidence" value="ECO:0007669"/>
    <property type="project" value="InterPro"/>
</dbReference>
<dbReference type="PANTHER" id="PTHR43248">
    <property type="entry name" value="2-SUCCINYL-6-HYDROXY-2,4-CYCLOHEXADIENE-1-CARBOXYLATE SYNTHASE"/>
    <property type="match status" value="1"/>
</dbReference>
<dbReference type="InterPro" id="IPR051601">
    <property type="entry name" value="Serine_prot/Carboxylest_S33"/>
</dbReference>
<protein>
    <submittedName>
        <fullName evidence="4">Alpha/Beta hydrolase protein</fullName>
    </submittedName>
</protein>
<dbReference type="SUPFAM" id="SSF53474">
    <property type="entry name" value="alpha/beta-Hydrolases"/>
    <property type="match status" value="1"/>
</dbReference>
<sequence length="472" mass="53171">MASQTPISPARLLSKTSHVLPGALHVTELHFEVPLDHASPSGQKISLFARSARKDERPIVPFSATEKENKDKKPYIVYLEGGPGFGCSEPQDHSLTRHALDRGYQVLFLDYRGTGLSTRIDPRRVGAMGSPEEQARYLSMFRADSIVKDLEAVRLCLTSGWELELQTWSIFGQSFGGFVCLSYLSKYPQGLREVFMTGGLAPIKRTPEEVYLALYKKVIERNEAYYKKYPEDISNVKAVARHILTGGPGQRLPGGGYLTIDRLLGLGMSFGLHGGIDAVHSIILSLAMDLKQYNAFSTSTLMSLERQVPLDANPIYAFLHEPIYCAKPGDAANHAAFRAGQNFEQFSWLRPGIISVSEDHSPLYFSGEMIYPSYYSSYPELEHIKDAAQILAQKSDWPELYDEDQLRRNEVPVFAVSFVDDMYVDFEFARETARIVKGIQVSETNRLYHNALRARSDEIFAQLFKMRDEELD</sequence>
<dbReference type="Gene3D" id="3.40.50.1820">
    <property type="entry name" value="alpha/beta hydrolase"/>
    <property type="match status" value="1"/>
</dbReference>
<dbReference type="PRINTS" id="PR00793">
    <property type="entry name" value="PROAMNOPTASE"/>
</dbReference>
<dbReference type="InterPro" id="IPR029058">
    <property type="entry name" value="AB_hydrolase_fold"/>
</dbReference>
<evidence type="ECO:0000259" key="3">
    <source>
        <dbReference type="Pfam" id="PF00561"/>
    </source>
</evidence>
<proteinExistence type="inferred from homology"/>
<accession>A0AAV9HHA9</accession>
<dbReference type="Pfam" id="PF00561">
    <property type="entry name" value="Abhydrolase_1"/>
    <property type="match status" value="1"/>
</dbReference>
<comment type="similarity">
    <text evidence="1">Belongs to the peptidase S33 family.</text>
</comment>
<reference evidence="4" key="2">
    <citation type="submission" date="2023-06" db="EMBL/GenBank/DDBJ databases">
        <authorList>
            <consortium name="Lawrence Berkeley National Laboratory"/>
            <person name="Mondo S.J."/>
            <person name="Hensen N."/>
            <person name="Bonometti L."/>
            <person name="Westerberg I."/>
            <person name="Brannstrom I.O."/>
            <person name="Guillou S."/>
            <person name="Cros-Aarteil S."/>
            <person name="Calhoun S."/>
            <person name="Haridas S."/>
            <person name="Kuo A."/>
            <person name="Pangilinan J."/>
            <person name="Riley R."/>
            <person name="Labutti K."/>
            <person name="Andreopoulos B."/>
            <person name="Lipzen A."/>
            <person name="Chen C."/>
            <person name="Yanf M."/>
            <person name="Daum C."/>
            <person name="Ng V."/>
            <person name="Clum A."/>
            <person name="Steindorff A."/>
            <person name="Ohm R."/>
            <person name="Martin F."/>
            <person name="Silar P."/>
            <person name="Natvig D."/>
            <person name="Lalanne C."/>
            <person name="Gautier V."/>
            <person name="Ament-Velasquez S.L."/>
            <person name="Kruys A."/>
            <person name="Hutchinson M.I."/>
            <person name="Powell A.J."/>
            <person name="Barry K."/>
            <person name="Miller A.N."/>
            <person name="Grigoriev I.V."/>
            <person name="Debuchy R."/>
            <person name="Gladieux P."/>
            <person name="Thoren M.H."/>
            <person name="Johannesson H."/>
        </authorList>
    </citation>
    <scope>NUCLEOTIDE SEQUENCE</scope>
    <source>
        <strain evidence="4">PSN324</strain>
    </source>
</reference>
<dbReference type="InterPro" id="IPR000073">
    <property type="entry name" value="AB_hydrolase_1"/>
</dbReference>
<dbReference type="PANTHER" id="PTHR43248:SF2">
    <property type="entry name" value="PROLYL AMINOPEPTIDASE"/>
    <property type="match status" value="1"/>
</dbReference>
<evidence type="ECO:0000256" key="1">
    <source>
        <dbReference type="ARBA" id="ARBA00010088"/>
    </source>
</evidence>
<dbReference type="GO" id="GO:0008233">
    <property type="term" value="F:peptidase activity"/>
    <property type="evidence" value="ECO:0007669"/>
    <property type="project" value="InterPro"/>
</dbReference>
<evidence type="ECO:0000256" key="2">
    <source>
        <dbReference type="ARBA" id="ARBA00022801"/>
    </source>
</evidence>
<evidence type="ECO:0000313" key="5">
    <source>
        <dbReference type="Proteomes" id="UP001321749"/>
    </source>
</evidence>
<dbReference type="EMBL" id="MU865043">
    <property type="protein sequence ID" value="KAK4459200.1"/>
    <property type="molecule type" value="Genomic_DNA"/>
</dbReference>
<reference evidence="4" key="1">
    <citation type="journal article" date="2023" name="Mol. Phylogenet. Evol.">
        <title>Genome-scale phylogeny and comparative genomics of the fungal order Sordariales.</title>
        <authorList>
            <person name="Hensen N."/>
            <person name="Bonometti L."/>
            <person name="Westerberg I."/>
            <person name="Brannstrom I.O."/>
            <person name="Guillou S."/>
            <person name="Cros-Aarteil S."/>
            <person name="Calhoun S."/>
            <person name="Haridas S."/>
            <person name="Kuo A."/>
            <person name="Mondo S."/>
            <person name="Pangilinan J."/>
            <person name="Riley R."/>
            <person name="LaButti K."/>
            <person name="Andreopoulos B."/>
            <person name="Lipzen A."/>
            <person name="Chen C."/>
            <person name="Yan M."/>
            <person name="Daum C."/>
            <person name="Ng V."/>
            <person name="Clum A."/>
            <person name="Steindorff A."/>
            <person name="Ohm R.A."/>
            <person name="Martin F."/>
            <person name="Silar P."/>
            <person name="Natvig D.O."/>
            <person name="Lalanne C."/>
            <person name="Gautier V."/>
            <person name="Ament-Velasquez S.L."/>
            <person name="Kruys A."/>
            <person name="Hutchinson M.I."/>
            <person name="Powell A.J."/>
            <person name="Barry K."/>
            <person name="Miller A.N."/>
            <person name="Grigoriev I.V."/>
            <person name="Debuchy R."/>
            <person name="Gladieux P."/>
            <person name="Hiltunen Thoren M."/>
            <person name="Johannesson H."/>
        </authorList>
    </citation>
    <scope>NUCLEOTIDE SEQUENCE</scope>
    <source>
        <strain evidence="4">PSN324</strain>
    </source>
</reference>
<feature type="domain" description="AB hydrolase-1" evidence="3">
    <location>
        <begin position="75"/>
        <end position="211"/>
    </location>
</feature>